<gene>
    <name evidence="1" type="ORF">L6164_001312</name>
</gene>
<evidence type="ECO:0000313" key="1">
    <source>
        <dbReference type="EMBL" id="KAI4357359.1"/>
    </source>
</evidence>
<proteinExistence type="predicted"/>
<dbReference type="Proteomes" id="UP000828941">
    <property type="component" value="Chromosome 1"/>
</dbReference>
<protein>
    <submittedName>
        <fullName evidence="1">Uncharacterized protein</fullName>
    </submittedName>
</protein>
<comment type="caution">
    <text evidence="1">The sequence shown here is derived from an EMBL/GenBank/DDBJ whole genome shotgun (WGS) entry which is preliminary data.</text>
</comment>
<dbReference type="EMBL" id="CM039426">
    <property type="protein sequence ID" value="KAI4357359.1"/>
    <property type="molecule type" value="Genomic_DNA"/>
</dbReference>
<organism evidence="1 2">
    <name type="scientific">Bauhinia variegata</name>
    <name type="common">Purple orchid tree</name>
    <name type="synonym">Phanera variegata</name>
    <dbReference type="NCBI Taxonomy" id="167791"/>
    <lineage>
        <taxon>Eukaryota</taxon>
        <taxon>Viridiplantae</taxon>
        <taxon>Streptophyta</taxon>
        <taxon>Embryophyta</taxon>
        <taxon>Tracheophyta</taxon>
        <taxon>Spermatophyta</taxon>
        <taxon>Magnoliopsida</taxon>
        <taxon>eudicotyledons</taxon>
        <taxon>Gunneridae</taxon>
        <taxon>Pentapetalae</taxon>
        <taxon>rosids</taxon>
        <taxon>fabids</taxon>
        <taxon>Fabales</taxon>
        <taxon>Fabaceae</taxon>
        <taxon>Cercidoideae</taxon>
        <taxon>Cercideae</taxon>
        <taxon>Bauhiniinae</taxon>
        <taxon>Bauhinia</taxon>
    </lineage>
</organism>
<sequence>MLQYCPHLAFDDTMYENLKAAAENDSTDSLYAQIRVDPYALERIDAVPFIHTPLHVAAAAGKISFATEIFSLKPSFALKLNENGSSPMHLALENPDPAIVRRLIKLNKDVIRVKGKDGLTPLHLVSKDEKVELLAEFLSACPESIKDVTVQNETALHVAVKNGQFNALKVLLGWLFSNCKKGASDVQNSVLNWEDKDGNTILHILVGQDNYANLQMVKWLIHGKINLNAKNSRGSTALDIVKDKIQNDVNIVRIKNMLLGAKALSGDSVPSAPTLAEILVKVNSRDAFRNTQIKLNRFKEGISIDTRNVLLILFLLQQAPIKLHSVHLAECISLRRTI</sequence>
<accession>A0ACB9Q8L3</accession>
<evidence type="ECO:0000313" key="2">
    <source>
        <dbReference type="Proteomes" id="UP000828941"/>
    </source>
</evidence>
<reference evidence="1 2" key="1">
    <citation type="journal article" date="2022" name="DNA Res.">
        <title>Chromosomal-level genome assembly of the orchid tree Bauhinia variegata (Leguminosae; Cercidoideae) supports the allotetraploid origin hypothesis of Bauhinia.</title>
        <authorList>
            <person name="Zhong Y."/>
            <person name="Chen Y."/>
            <person name="Zheng D."/>
            <person name="Pang J."/>
            <person name="Liu Y."/>
            <person name="Luo S."/>
            <person name="Meng S."/>
            <person name="Qian L."/>
            <person name="Wei D."/>
            <person name="Dai S."/>
            <person name="Zhou R."/>
        </authorList>
    </citation>
    <scope>NUCLEOTIDE SEQUENCE [LARGE SCALE GENOMIC DNA]</scope>
    <source>
        <strain evidence="1">BV-YZ2020</strain>
    </source>
</reference>
<keyword evidence="2" id="KW-1185">Reference proteome</keyword>
<name>A0ACB9Q8L3_BAUVA</name>